<protein>
    <recommendedName>
        <fullName evidence="7">Glutamate--tRNA ligase</fullName>
        <ecNumber evidence="7">6.1.1.17</ecNumber>
    </recommendedName>
    <alternativeName>
        <fullName evidence="7">Glutamyl-tRNA synthetase</fullName>
        <shortName evidence="7">GluRS</shortName>
    </alternativeName>
</protein>
<evidence type="ECO:0000313" key="11">
    <source>
        <dbReference type="Proteomes" id="UP000176864"/>
    </source>
</evidence>
<evidence type="ECO:0000259" key="9">
    <source>
        <dbReference type="Pfam" id="PF19269"/>
    </source>
</evidence>
<dbReference type="InterPro" id="IPR020751">
    <property type="entry name" value="aa-tRNA-synth_I_codon-bd_sub2"/>
</dbReference>
<evidence type="ECO:0000256" key="1">
    <source>
        <dbReference type="ARBA" id="ARBA00007894"/>
    </source>
</evidence>
<dbReference type="GO" id="GO:0005524">
    <property type="term" value="F:ATP binding"/>
    <property type="evidence" value="ECO:0007669"/>
    <property type="project" value="UniProtKB-UniRule"/>
</dbReference>
<evidence type="ECO:0000256" key="4">
    <source>
        <dbReference type="ARBA" id="ARBA00022840"/>
    </source>
</evidence>
<dbReference type="GO" id="GO:0000049">
    <property type="term" value="F:tRNA binding"/>
    <property type="evidence" value="ECO:0007669"/>
    <property type="project" value="InterPro"/>
</dbReference>
<dbReference type="InterPro" id="IPR020058">
    <property type="entry name" value="Glu/Gln-tRNA-synth_Ib_cat-dom"/>
</dbReference>
<dbReference type="Pfam" id="PF19269">
    <property type="entry name" value="Anticodon_2"/>
    <property type="match status" value="1"/>
</dbReference>
<comment type="subunit">
    <text evidence="7">Monomer.</text>
</comment>
<sequence length="482" mass="55505">MKKDKVRVRFAASPTGFLHVGGLRTALFDYLFAKKHQGQFFLRIDDTDQARYVEGAVDQIKQALERYGIVPDNFDDIYIQSKHLARYKEIADQLVAQGHAYECFCSPERLDKLRQLQTDQKQAPKYDRRCLNLSSEEKDKLRASAKPVIRMKIPAGESVLEDIVYGRIVTKNEFLDDQILVKSDGFPTYHLANIIDDHDMEITHVVRGEEWIPSTPKHLVLYQMLGWSVPQFAHLPLITKPDHKKLSKRDQASDALLYLEIFELEAILNYIALLGWNPKTEQEIFSKEDLMAQFDLPKINRANAIFDVKKFTWLNKQWIGKKELEQTIFYRNLKNIIKNKWGVGGEAIINPIARLVLGRVEDFWNLEQLVENEFSFFFTVPEYEKNLLRWKNMVDNEIKLSLNTSKELVAKLAFNASAADIQKIFFDYIGTGDKGGLLWPLRAALSGLKASPGPFEILSLFLVLPKGKEIISERIEKAIAKL</sequence>
<comment type="caution">
    <text evidence="10">The sequence shown here is derived from an EMBL/GenBank/DDBJ whole genome shotgun (WGS) entry which is preliminary data.</text>
</comment>
<dbReference type="SUPFAM" id="SSF52374">
    <property type="entry name" value="Nucleotidylyl transferase"/>
    <property type="match status" value="1"/>
</dbReference>
<comment type="function">
    <text evidence="7">Catalyzes the attachment of glutamate to tRNA(Glu) in a two-step reaction: glutamate is first activated by ATP to form Glu-AMP and then transferred to the acceptor end of tRNA(Glu).</text>
</comment>
<dbReference type="InterPro" id="IPR033910">
    <property type="entry name" value="GluRS_core"/>
</dbReference>
<dbReference type="HAMAP" id="MF_00022">
    <property type="entry name" value="Glu_tRNA_synth_type1"/>
    <property type="match status" value="1"/>
</dbReference>
<evidence type="ECO:0000256" key="3">
    <source>
        <dbReference type="ARBA" id="ARBA00022741"/>
    </source>
</evidence>
<dbReference type="EMBL" id="MFEK01000006">
    <property type="protein sequence ID" value="OGE79249.1"/>
    <property type="molecule type" value="Genomic_DNA"/>
</dbReference>
<evidence type="ECO:0000313" key="10">
    <source>
        <dbReference type="EMBL" id="OGE79249.1"/>
    </source>
</evidence>
<dbReference type="Pfam" id="PF00749">
    <property type="entry name" value="tRNA-synt_1c"/>
    <property type="match status" value="1"/>
</dbReference>
<accession>A0A1F5NNJ0</accession>
<proteinExistence type="inferred from homology"/>
<evidence type="ECO:0000256" key="7">
    <source>
        <dbReference type="HAMAP-Rule" id="MF_00022"/>
    </source>
</evidence>
<dbReference type="PRINTS" id="PR00987">
    <property type="entry name" value="TRNASYNTHGLU"/>
</dbReference>
<dbReference type="PROSITE" id="PS00178">
    <property type="entry name" value="AA_TRNA_LIGASE_I"/>
    <property type="match status" value="1"/>
</dbReference>
<dbReference type="GO" id="GO:0008270">
    <property type="term" value="F:zinc ion binding"/>
    <property type="evidence" value="ECO:0007669"/>
    <property type="project" value="InterPro"/>
</dbReference>
<gene>
    <name evidence="7" type="primary">gltX</name>
    <name evidence="10" type="ORF">A2751_04635</name>
</gene>
<dbReference type="Gene3D" id="1.10.10.350">
    <property type="match status" value="1"/>
</dbReference>
<organism evidence="10 11">
    <name type="scientific">Candidatus Doudnabacteria bacterium RIFCSPHIGHO2_01_FULL_46_14</name>
    <dbReference type="NCBI Taxonomy" id="1817824"/>
    <lineage>
        <taxon>Bacteria</taxon>
        <taxon>Candidatus Doudnaibacteriota</taxon>
    </lineage>
</organism>
<keyword evidence="5 7" id="KW-0648">Protein biosynthesis</keyword>
<comment type="subcellular location">
    <subcellularLocation>
        <location evidence="7">Cytoplasm</location>
    </subcellularLocation>
</comment>
<name>A0A1F5NNJ0_9BACT</name>
<keyword evidence="7" id="KW-0963">Cytoplasm</keyword>
<comment type="similarity">
    <text evidence="1 7">Belongs to the class-I aminoacyl-tRNA synthetase family. Glutamate--tRNA ligase type 1 subfamily.</text>
</comment>
<keyword evidence="4 7" id="KW-0067">ATP-binding</keyword>
<keyword evidence="3 7" id="KW-0547">Nucleotide-binding</keyword>
<feature type="binding site" evidence="7">
    <location>
        <position position="248"/>
    </location>
    <ligand>
        <name>ATP</name>
        <dbReference type="ChEBI" id="CHEBI:30616"/>
    </ligand>
</feature>
<evidence type="ECO:0000256" key="6">
    <source>
        <dbReference type="ARBA" id="ARBA00023146"/>
    </source>
</evidence>
<feature type="domain" description="Glutamyl/glutaminyl-tRNA synthetase class Ib catalytic" evidence="8">
    <location>
        <begin position="5"/>
        <end position="313"/>
    </location>
</feature>
<dbReference type="PANTHER" id="PTHR43311:SF2">
    <property type="entry name" value="GLUTAMATE--TRNA LIGASE, MITOCHONDRIAL-RELATED"/>
    <property type="match status" value="1"/>
</dbReference>
<dbReference type="InterPro" id="IPR008925">
    <property type="entry name" value="aa_tRNA-synth_I_cd-bd_sf"/>
</dbReference>
<evidence type="ECO:0000256" key="2">
    <source>
        <dbReference type="ARBA" id="ARBA00022598"/>
    </source>
</evidence>
<dbReference type="Gene3D" id="3.40.50.620">
    <property type="entry name" value="HUPs"/>
    <property type="match status" value="1"/>
</dbReference>
<dbReference type="GO" id="GO:0006424">
    <property type="term" value="P:glutamyl-tRNA aminoacylation"/>
    <property type="evidence" value="ECO:0007669"/>
    <property type="project" value="UniProtKB-UniRule"/>
</dbReference>
<dbReference type="InterPro" id="IPR001412">
    <property type="entry name" value="aa-tRNA-synth_I_CS"/>
</dbReference>
<dbReference type="STRING" id="1817824.A2751_04635"/>
<evidence type="ECO:0000259" key="8">
    <source>
        <dbReference type="Pfam" id="PF00749"/>
    </source>
</evidence>
<feature type="short sequence motif" description="'KMSKS' region" evidence="7">
    <location>
        <begin position="245"/>
        <end position="249"/>
    </location>
</feature>
<dbReference type="InterPro" id="IPR000924">
    <property type="entry name" value="Glu/Gln-tRNA-synth"/>
</dbReference>
<dbReference type="FunFam" id="3.40.50.620:FF:000045">
    <property type="entry name" value="Glutamate--tRNA ligase, mitochondrial"/>
    <property type="match status" value="1"/>
</dbReference>
<keyword evidence="6 7" id="KW-0030">Aminoacyl-tRNA synthetase</keyword>
<dbReference type="NCBIfam" id="TIGR00464">
    <property type="entry name" value="gltX_bact"/>
    <property type="match status" value="1"/>
</dbReference>
<evidence type="ECO:0000256" key="5">
    <source>
        <dbReference type="ARBA" id="ARBA00022917"/>
    </source>
</evidence>
<dbReference type="InterPro" id="IPR014729">
    <property type="entry name" value="Rossmann-like_a/b/a_fold"/>
</dbReference>
<dbReference type="GO" id="GO:0005737">
    <property type="term" value="C:cytoplasm"/>
    <property type="evidence" value="ECO:0007669"/>
    <property type="project" value="UniProtKB-SubCell"/>
</dbReference>
<dbReference type="EC" id="6.1.1.17" evidence="7"/>
<dbReference type="SUPFAM" id="SSF48163">
    <property type="entry name" value="An anticodon-binding domain of class I aminoacyl-tRNA synthetases"/>
    <property type="match status" value="1"/>
</dbReference>
<dbReference type="Proteomes" id="UP000176864">
    <property type="component" value="Unassembled WGS sequence"/>
</dbReference>
<comment type="caution">
    <text evidence="7">Lacks conserved residue(s) required for the propagation of feature annotation.</text>
</comment>
<dbReference type="GO" id="GO:0004818">
    <property type="term" value="F:glutamate-tRNA ligase activity"/>
    <property type="evidence" value="ECO:0007669"/>
    <property type="project" value="UniProtKB-UniRule"/>
</dbReference>
<dbReference type="PANTHER" id="PTHR43311">
    <property type="entry name" value="GLUTAMATE--TRNA LIGASE"/>
    <property type="match status" value="1"/>
</dbReference>
<dbReference type="InterPro" id="IPR049940">
    <property type="entry name" value="GluQ/Sye"/>
</dbReference>
<keyword evidence="2 7" id="KW-0436">Ligase</keyword>
<dbReference type="InterPro" id="IPR004527">
    <property type="entry name" value="Glu-tRNA-ligase_bac/mito"/>
</dbReference>
<reference evidence="10 11" key="1">
    <citation type="journal article" date="2016" name="Nat. Commun.">
        <title>Thousands of microbial genomes shed light on interconnected biogeochemical processes in an aquifer system.</title>
        <authorList>
            <person name="Anantharaman K."/>
            <person name="Brown C.T."/>
            <person name="Hug L.A."/>
            <person name="Sharon I."/>
            <person name="Castelle C.J."/>
            <person name="Probst A.J."/>
            <person name="Thomas B.C."/>
            <person name="Singh A."/>
            <person name="Wilkins M.J."/>
            <person name="Karaoz U."/>
            <person name="Brodie E.L."/>
            <person name="Williams K.H."/>
            <person name="Hubbard S.S."/>
            <person name="Banfield J.F."/>
        </authorList>
    </citation>
    <scope>NUCLEOTIDE SEQUENCE [LARGE SCALE GENOMIC DNA]</scope>
</reference>
<dbReference type="AlphaFoldDB" id="A0A1F5NNJ0"/>
<dbReference type="CDD" id="cd00808">
    <property type="entry name" value="GluRS_core"/>
    <property type="match status" value="1"/>
</dbReference>
<dbReference type="InterPro" id="IPR045462">
    <property type="entry name" value="aa-tRNA-synth_I_cd-bd"/>
</dbReference>
<feature type="domain" description="Aminoacyl-tRNA synthetase class I anticodon-binding" evidence="9">
    <location>
        <begin position="351"/>
        <end position="479"/>
    </location>
</feature>
<comment type="catalytic activity">
    <reaction evidence="7">
        <text>tRNA(Glu) + L-glutamate + ATP = L-glutamyl-tRNA(Glu) + AMP + diphosphate</text>
        <dbReference type="Rhea" id="RHEA:23540"/>
        <dbReference type="Rhea" id="RHEA-COMP:9663"/>
        <dbReference type="Rhea" id="RHEA-COMP:9680"/>
        <dbReference type="ChEBI" id="CHEBI:29985"/>
        <dbReference type="ChEBI" id="CHEBI:30616"/>
        <dbReference type="ChEBI" id="CHEBI:33019"/>
        <dbReference type="ChEBI" id="CHEBI:78442"/>
        <dbReference type="ChEBI" id="CHEBI:78520"/>
        <dbReference type="ChEBI" id="CHEBI:456215"/>
        <dbReference type="EC" id="6.1.1.17"/>
    </reaction>
</comment>